<feature type="domain" description="J" evidence="1">
    <location>
        <begin position="162"/>
        <end position="221"/>
    </location>
</feature>
<dbReference type="SMART" id="SM00271">
    <property type="entry name" value="DnaJ"/>
    <property type="match status" value="1"/>
</dbReference>
<dbReference type="InterPro" id="IPR001623">
    <property type="entry name" value="DnaJ_domain"/>
</dbReference>
<sequence length="221" mass="25471">MSARSPLDYDISVTADKRRRARTRGLSGEIASEARKCDWSGCSNPGLFRAPKSREELNEYRWFCQAHIRDFNKSWNYYEGWSEAALDSQRRAEFAWERPTWRLGQRPIRPDGAPGHADGRAWARWGFQDPLEVLGENATINPGGAAEAARRRTRLLPKNEQSALEILGCTPDTPKTDIRRRYRALVKDLHPDMKGGAREDEDRLRDVVWAWDQIKGSRSFR</sequence>
<dbReference type="PROSITE" id="PS50076">
    <property type="entry name" value="DNAJ_2"/>
    <property type="match status" value="1"/>
</dbReference>
<dbReference type="CDD" id="cd06257">
    <property type="entry name" value="DnaJ"/>
    <property type="match status" value="1"/>
</dbReference>
<proteinExistence type="predicted"/>
<dbReference type="RefSeq" id="WP_165095086.1">
    <property type="nucleotide sequence ID" value="NZ_CP049056.1"/>
</dbReference>
<evidence type="ECO:0000313" key="2">
    <source>
        <dbReference type="EMBL" id="QIE54595.1"/>
    </source>
</evidence>
<dbReference type="AlphaFoldDB" id="A0A7L5BT06"/>
<dbReference type="Gene3D" id="1.10.287.110">
    <property type="entry name" value="DnaJ domain"/>
    <property type="match status" value="1"/>
</dbReference>
<keyword evidence="3" id="KW-1185">Reference proteome</keyword>
<dbReference type="Proteomes" id="UP000503336">
    <property type="component" value="Chromosome"/>
</dbReference>
<dbReference type="SUPFAM" id="SSF46565">
    <property type="entry name" value="Chaperone J-domain"/>
    <property type="match status" value="1"/>
</dbReference>
<name>A0A7L5BT06_9RHOB</name>
<dbReference type="InterPro" id="IPR036869">
    <property type="entry name" value="J_dom_sf"/>
</dbReference>
<dbReference type="KEGG" id="hdh:G5B40_03565"/>
<evidence type="ECO:0000313" key="3">
    <source>
        <dbReference type="Proteomes" id="UP000503336"/>
    </source>
</evidence>
<dbReference type="EMBL" id="CP049056">
    <property type="protein sequence ID" value="QIE54595.1"/>
    <property type="molecule type" value="Genomic_DNA"/>
</dbReference>
<protein>
    <submittedName>
        <fullName evidence="2">J domain-containing protein</fullName>
    </submittedName>
</protein>
<accession>A0A7L5BT06</accession>
<reference evidence="2 3" key="1">
    <citation type="submission" date="2020-02" db="EMBL/GenBank/DDBJ databases">
        <title>complete genome sequence of Rhodobacteraceae bacterium.</title>
        <authorList>
            <person name="Park J."/>
            <person name="Kim Y.-S."/>
            <person name="Kim K.-H."/>
        </authorList>
    </citation>
    <scope>NUCLEOTIDE SEQUENCE [LARGE SCALE GENOMIC DNA]</scope>
    <source>
        <strain evidence="2 3">RR4-56</strain>
    </source>
</reference>
<dbReference type="Pfam" id="PF00226">
    <property type="entry name" value="DnaJ"/>
    <property type="match status" value="1"/>
</dbReference>
<gene>
    <name evidence="2" type="ORF">G5B40_03565</name>
</gene>
<evidence type="ECO:0000259" key="1">
    <source>
        <dbReference type="PROSITE" id="PS50076"/>
    </source>
</evidence>
<organism evidence="2 3">
    <name type="scientific">Pikeienuella piscinae</name>
    <dbReference type="NCBI Taxonomy" id="2748098"/>
    <lineage>
        <taxon>Bacteria</taxon>
        <taxon>Pseudomonadati</taxon>
        <taxon>Pseudomonadota</taxon>
        <taxon>Alphaproteobacteria</taxon>
        <taxon>Rhodobacterales</taxon>
        <taxon>Paracoccaceae</taxon>
        <taxon>Pikeienuella</taxon>
    </lineage>
</organism>